<keyword evidence="8 13" id="KW-0808">Transferase</keyword>
<evidence type="ECO:0000256" key="10">
    <source>
        <dbReference type="ARBA" id="ARBA00022777"/>
    </source>
</evidence>
<accession>A0A0P1F558</accession>
<keyword evidence="10 13" id="KW-0418">Kinase</keyword>
<feature type="binding site" evidence="13 15">
    <location>
        <begin position="351"/>
        <end position="354"/>
    </location>
    <ligand>
        <name>ATP</name>
        <dbReference type="ChEBI" id="CHEBI:30616"/>
    </ligand>
</feature>
<evidence type="ECO:0000313" key="18">
    <source>
        <dbReference type="Proteomes" id="UP000051587"/>
    </source>
</evidence>
<dbReference type="SUPFAM" id="SSF53748">
    <property type="entry name" value="Phosphoglycerate kinase"/>
    <property type="match status" value="1"/>
</dbReference>
<feature type="binding site" evidence="13">
    <location>
        <position position="149"/>
    </location>
    <ligand>
        <name>substrate</name>
    </ligand>
</feature>
<reference evidence="17 18" key="1">
    <citation type="submission" date="2015-09" db="EMBL/GenBank/DDBJ databases">
        <authorList>
            <consortium name="Swine Surveillance"/>
        </authorList>
    </citation>
    <scope>NUCLEOTIDE SEQUENCE [LARGE SCALE GENOMIC DNA]</scope>
    <source>
        <strain evidence="17 18">CECT 4357</strain>
    </source>
</reference>
<comment type="catalytic activity">
    <reaction evidence="1 13 16">
        <text>(2R)-3-phosphoglycerate + ATP = (2R)-3-phospho-glyceroyl phosphate + ADP</text>
        <dbReference type="Rhea" id="RHEA:14801"/>
        <dbReference type="ChEBI" id="CHEBI:30616"/>
        <dbReference type="ChEBI" id="CHEBI:57604"/>
        <dbReference type="ChEBI" id="CHEBI:58272"/>
        <dbReference type="ChEBI" id="CHEBI:456216"/>
        <dbReference type="EC" id="2.7.2.3"/>
    </reaction>
</comment>
<evidence type="ECO:0000256" key="12">
    <source>
        <dbReference type="ARBA" id="ARBA00023152"/>
    </source>
</evidence>
<feature type="binding site" evidence="13">
    <location>
        <position position="116"/>
    </location>
    <ligand>
        <name>substrate</name>
    </ligand>
</feature>
<feature type="binding site" evidence="13">
    <location>
        <position position="36"/>
    </location>
    <ligand>
        <name>substrate</name>
    </ligand>
</feature>
<feature type="binding site" evidence="13 14">
    <location>
        <begin position="59"/>
        <end position="62"/>
    </location>
    <ligand>
        <name>substrate</name>
    </ligand>
</feature>
<evidence type="ECO:0000256" key="1">
    <source>
        <dbReference type="ARBA" id="ARBA00000642"/>
    </source>
</evidence>
<evidence type="ECO:0000256" key="7">
    <source>
        <dbReference type="ARBA" id="ARBA00022490"/>
    </source>
</evidence>
<feature type="binding site" evidence="13 15">
    <location>
        <position position="199"/>
    </location>
    <ligand>
        <name>ATP</name>
        <dbReference type="ChEBI" id="CHEBI:30616"/>
    </ligand>
</feature>
<evidence type="ECO:0000256" key="15">
    <source>
        <dbReference type="PIRSR" id="PIRSR000724-2"/>
    </source>
</evidence>
<evidence type="ECO:0000313" key="17">
    <source>
        <dbReference type="EMBL" id="CUH62961.1"/>
    </source>
</evidence>
<evidence type="ECO:0000256" key="16">
    <source>
        <dbReference type="RuleBase" id="RU000532"/>
    </source>
</evidence>
<dbReference type="InterPro" id="IPR015824">
    <property type="entry name" value="Phosphoglycerate_kinase_N"/>
</dbReference>
<keyword evidence="7 13" id="KW-0963">Cytoplasm</keyword>
<dbReference type="STRING" id="53501.SAMN04488043_103298"/>
<comment type="pathway">
    <text evidence="2 13">Carbohydrate degradation; glycolysis; pyruvate from D-glyceraldehyde 3-phosphate: step 2/5.</text>
</comment>
<organism evidence="17 18">
    <name type="scientific">Thalassovita gelatinovora</name>
    <name type="common">Thalassobius gelatinovorus</name>
    <dbReference type="NCBI Taxonomy" id="53501"/>
    <lineage>
        <taxon>Bacteria</taxon>
        <taxon>Pseudomonadati</taxon>
        <taxon>Pseudomonadota</taxon>
        <taxon>Alphaproteobacteria</taxon>
        <taxon>Rhodobacterales</taxon>
        <taxon>Roseobacteraceae</taxon>
        <taxon>Thalassovita</taxon>
    </lineage>
</organism>
<dbReference type="GO" id="GO:0005829">
    <property type="term" value="C:cytosol"/>
    <property type="evidence" value="ECO:0007669"/>
    <property type="project" value="TreeGrafter"/>
</dbReference>
<dbReference type="Pfam" id="PF00162">
    <property type="entry name" value="PGK"/>
    <property type="match status" value="1"/>
</dbReference>
<feature type="binding site" evidence="13 14">
    <location>
        <begin position="21"/>
        <end position="23"/>
    </location>
    <ligand>
        <name>substrate</name>
    </ligand>
</feature>
<comment type="subunit">
    <text evidence="4 13">Monomer.</text>
</comment>
<comment type="similarity">
    <text evidence="3 13 16">Belongs to the phosphoglycerate kinase family.</text>
</comment>
<feature type="binding site" evidence="14">
    <location>
        <position position="149"/>
    </location>
    <ligand>
        <name>(2R)-3-phosphoglycerate</name>
        <dbReference type="ChEBI" id="CHEBI:58272"/>
    </ligand>
</feature>
<dbReference type="RefSeq" id="WP_058261204.1">
    <property type="nucleotide sequence ID" value="NZ_CP051181.1"/>
</dbReference>
<dbReference type="PANTHER" id="PTHR11406:SF23">
    <property type="entry name" value="PHOSPHOGLYCERATE KINASE 1, CHLOROPLASTIC-RELATED"/>
    <property type="match status" value="1"/>
</dbReference>
<evidence type="ECO:0000256" key="11">
    <source>
        <dbReference type="ARBA" id="ARBA00022840"/>
    </source>
</evidence>
<evidence type="ECO:0000256" key="13">
    <source>
        <dbReference type="HAMAP-Rule" id="MF_00145"/>
    </source>
</evidence>
<dbReference type="GO" id="GO:0004618">
    <property type="term" value="F:phosphoglycerate kinase activity"/>
    <property type="evidence" value="ECO:0007669"/>
    <property type="project" value="UniProtKB-UniRule"/>
</dbReference>
<evidence type="ECO:0000256" key="5">
    <source>
        <dbReference type="ARBA" id="ARBA00013061"/>
    </source>
</evidence>
<dbReference type="InterPro" id="IPR015911">
    <property type="entry name" value="Phosphoglycerate_kinase_CS"/>
</dbReference>
<dbReference type="Gene3D" id="3.40.50.1260">
    <property type="entry name" value="Phosphoglycerate kinase, N-terminal domain"/>
    <property type="match status" value="2"/>
</dbReference>
<dbReference type="GO" id="GO:0006096">
    <property type="term" value="P:glycolytic process"/>
    <property type="evidence" value="ECO:0007669"/>
    <property type="project" value="UniProtKB-UniRule"/>
</dbReference>
<sequence>MAWKTLDDMDLNGKCVMLRVDINVPVKDGQVTDATRIERIVPTINDILAKGGKPILVAHFGRPKGKVVLELSLRVTLKALEKALGRTVAFVETLEAIESRTSEIRSADVVLLENIRFHAGEEKNDPEFAARLARIADVYCNDAFSAAHRAHASTEGVAHHLPSCAGRLMQAELEALENALGHPQRPVVAVVGGAKVSTKLELLGNLVEKVDYLVIGGGMANTFLAAQGIDVGKSLCEHDMTDTAAEIFGKAKAAGCEIVLPVDVVVAAEFKAGAENTVVAADACPADKMILDAGPQAVARIVTILEQAKTLIWNGPLGAFEIAPFDTGTNAAAQKAAELSRAGSLISVAGGGDTVAALNQAGAADSFTYISTAGGAFLEWMEGKTLPGVAALEASELSPV</sequence>
<evidence type="ECO:0000256" key="2">
    <source>
        <dbReference type="ARBA" id="ARBA00004838"/>
    </source>
</evidence>
<evidence type="ECO:0000256" key="3">
    <source>
        <dbReference type="ARBA" id="ARBA00008982"/>
    </source>
</evidence>
<dbReference type="GO" id="GO:0043531">
    <property type="term" value="F:ADP binding"/>
    <property type="evidence" value="ECO:0007669"/>
    <property type="project" value="TreeGrafter"/>
</dbReference>
<dbReference type="OrthoDB" id="9808460at2"/>
<proteinExistence type="inferred from homology"/>
<keyword evidence="12 13" id="KW-0324">Glycolysis</keyword>
<evidence type="ECO:0000256" key="8">
    <source>
        <dbReference type="ARBA" id="ARBA00022679"/>
    </source>
</evidence>
<dbReference type="FunFam" id="3.40.50.1260:FF:000031">
    <property type="entry name" value="Phosphoglycerate kinase 1"/>
    <property type="match status" value="1"/>
</dbReference>
<comment type="caution">
    <text evidence="13">Lacks conserved residue(s) required for the propagation of feature annotation.</text>
</comment>
<dbReference type="GO" id="GO:0006094">
    <property type="term" value="P:gluconeogenesis"/>
    <property type="evidence" value="ECO:0007669"/>
    <property type="project" value="TreeGrafter"/>
</dbReference>
<comment type="subcellular location">
    <subcellularLocation>
        <location evidence="13">Cytoplasm</location>
    </subcellularLocation>
</comment>
<dbReference type="PROSITE" id="PS00111">
    <property type="entry name" value="PGLYCERATE_KINASE"/>
    <property type="match status" value="1"/>
</dbReference>
<dbReference type="PANTHER" id="PTHR11406">
    <property type="entry name" value="PHOSPHOGLYCERATE KINASE"/>
    <property type="match status" value="1"/>
</dbReference>
<dbReference type="EC" id="2.7.2.3" evidence="5 13"/>
<evidence type="ECO:0000256" key="6">
    <source>
        <dbReference type="ARBA" id="ARBA00016471"/>
    </source>
</evidence>
<dbReference type="HAMAP" id="MF_00145">
    <property type="entry name" value="Phosphoglyc_kinase"/>
    <property type="match status" value="1"/>
</dbReference>
<evidence type="ECO:0000256" key="14">
    <source>
        <dbReference type="PIRSR" id="PIRSR000724-1"/>
    </source>
</evidence>
<dbReference type="AlphaFoldDB" id="A0A0P1F558"/>
<name>A0A0P1F558_THAGE</name>
<keyword evidence="11 13" id="KW-0067">ATP-binding</keyword>
<feature type="binding site" evidence="14">
    <location>
        <position position="36"/>
    </location>
    <ligand>
        <name>(2R)-3-phosphoglycerate</name>
        <dbReference type="ChEBI" id="CHEBI:58272"/>
    </ligand>
</feature>
<dbReference type="FunFam" id="3.40.50.1260:FF:000006">
    <property type="entry name" value="Phosphoglycerate kinase"/>
    <property type="match status" value="1"/>
</dbReference>
<dbReference type="InterPro" id="IPR001576">
    <property type="entry name" value="Phosphoglycerate_kinase"/>
</dbReference>
<evidence type="ECO:0000256" key="4">
    <source>
        <dbReference type="ARBA" id="ARBA00011245"/>
    </source>
</evidence>
<gene>
    <name evidence="13 17" type="primary">pgk</name>
    <name evidence="17" type="ORF">TG4357_00398</name>
</gene>
<dbReference type="PRINTS" id="PR00477">
    <property type="entry name" value="PHGLYCKINASE"/>
</dbReference>
<dbReference type="EMBL" id="CYSA01000005">
    <property type="protein sequence ID" value="CUH62961.1"/>
    <property type="molecule type" value="Genomic_DNA"/>
</dbReference>
<dbReference type="InterPro" id="IPR036043">
    <property type="entry name" value="Phosphoglycerate_kinase_sf"/>
</dbReference>
<dbReference type="Proteomes" id="UP000051587">
    <property type="component" value="Unassembled WGS sequence"/>
</dbReference>
<evidence type="ECO:0000256" key="9">
    <source>
        <dbReference type="ARBA" id="ARBA00022741"/>
    </source>
</evidence>
<feature type="binding site" evidence="14">
    <location>
        <position position="116"/>
    </location>
    <ligand>
        <name>(2R)-3-phosphoglycerate</name>
        <dbReference type="ChEBI" id="CHEBI:58272"/>
    </ligand>
</feature>
<dbReference type="UniPathway" id="UPA00109">
    <property type="reaction ID" value="UER00185"/>
</dbReference>
<dbReference type="PIRSF" id="PIRSF000724">
    <property type="entry name" value="Pgk"/>
    <property type="match status" value="1"/>
</dbReference>
<dbReference type="GO" id="GO:0005524">
    <property type="term" value="F:ATP binding"/>
    <property type="evidence" value="ECO:0007669"/>
    <property type="project" value="UniProtKB-KW"/>
</dbReference>
<feature type="binding site" evidence="13 15">
    <location>
        <position position="321"/>
    </location>
    <ligand>
        <name>ATP</name>
        <dbReference type="ChEBI" id="CHEBI:30616"/>
    </ligand>
</feature>
<keyword evidence="9 13" id="KW-0547">Nucleotide-binding</keyword>
<protein>
    <recommendedName>
        <fullName evidence="6 13">Phosphoglycerate kinase</fullName>
        <ecNumber evidence="5 13">2.7.2.3</ecNumber>
    </recommendedName>
</protein>
<keyword evidence="18" id="KW-1185">Reference proteome</keyword>